<accession>A0AAX0BNW4</accession>
<gene>
    <name evidence="7" type="ORF">G4312_06830</name>
</gene>
<evidence type="ECO:0000256" key="3">
    <source>
        <dbReference type="ARBA" id="ARBA00022989"/>
    </source>
</evidence>
<feature type="domain" description="O-antigen ligase-related" evidence="6">
    <location>
        <begin position="200"/>
        <end position="326"/>
    </location>
</feature>
<proteinExistence type="predicted"/>
<dbReference type="AlphaFoldDB" id="A0AAX0BNW4"/>
<dbReference type="GO" id="GO:0016020">
    <property type="term" value="C:membrane"/>
    <property type="evidence" value="ECO:0007669"/>
    <property type="project" value="UniProtKB-SubCell"/>
</dbReference>
<dbReference type="EMBL" id="JAAIMP010000007">
    <property type="protein sequence ID" value="NSC77007.1"/>
    <property type="molecule type" value="Genomic_DNA"/>
</dbReference>
<evidence type="ECO:0000256" key="1">
    <source>
        <dbReference type="ARBA" id="ARBA00004141"/>
    </source>
</evidence>
<dbReference type="InterPro" id="IPR051533">
    <property type="entry name" value="WaaL-like"/>
</dbReference>
<comment type="caution">
    <text evidence="7">The sequence shown here is derived from an EMBL/GenBank/DDBJ whole genome shotgun (WGS) entry which is preliminary data.</text>
</comment>
<keyword evidence="7" id="KW-0436">Ligase</keyword>
<dbReference type="Proteomes" id="UP001193756">
    <property type="component" value="Unassembled WGS sequence"/>
</dbReference>
<evidence type="ECO:0000256" key="4">
    <source>
        <dbReference type="ARBA" id="ARBA00023136"/>
    </source>
</evidence>
<feature type="transmembrane region" description="Helical" evidence="5">
    <location>
        <begin position="202"/>
        <end position="218"/>
    </location>
</feature>
<dbReference type="RefSeq" id="WP_173844222.1">
    <property type="nucleotide sequence ID" value="NZ_JAAIMP010000007.1"/>
</dbReference>
<organism evidence="7 8">
    <name type="scientific">Agathobacter rectalis</name>
    <dbReference type="NCBI Taxonomy" id="39491"/>
    <lineage>
        <taxon>Bacteria</taxon>
        <taxon>Bacillati</taxon>
        <taxon>Bacillota</taxon>
        <taxon>Clostridia</taxon>
        <taxon>Lachnospirales</taxon>
        <taxon>Lachnospiraceae</taxon>
        <taxon>Agathobacter</taxon>
    </lineage>
</organism>
<evidence type="ECO:0000256" key="2">
    <source>
        <dbReference type="ARBA" id="ARBA00022692"/>
    </source>
</evidence>
<evidence type="ECO:0000259" key="6">
    <source>
        <dbReference type="Pfam" id="PF04932"/>
    </source>
</evidence>
<evidence type="ECO:0000313" key="8">
    <source>
        <dbReference type="Proteomes" id="UP001193756"/>
    </source>
</evidence>
<feature type="transmembrane region" description="Helical" evidence="5">
    <location>
        <begin position="146"/>
        <end position="167"/>
    </location>
</feature>
<feature type="transmembrane region" description="Helical" evidence="5">
    <location>
        <begin position="312"/>
        <end position="333"/>
    </location>
</feature>
<dbReference type="PANTHER" id="PTHR37422:SF13">
    <property type="entry name" value="LIPOPOLYSACCHARIDE BIOSYNTHESIS PROTEIN PA4999-RELATED"/>
    <property type="match status" value="1"/>
</dbReference>
<protein>
    <submittedName>
        <fullName evidence="7">O-antigen ligase family protein</fullName>
    </submittedName>
</protein>
<evidence type="ECO:0000313" key="7">
    <source>
        <dbReference type="EMBL" id="NSC77007.1"/>
    </source>
</evidence>
<reference evidence="7" key="2">
    <citation type="submission" date="2020-02" db="EMBL/GenBank/DDBJ databases">
        <authorList>
            <person name="Littmann E."/>
            <person name="Sorbara M."/>
        </authorList>
    </citation>
    <scope>NUCLEOTIDE SEQUENCE</scope>
    <source>
        <strain evidence="7">MSK.16.45</strain>
    </source>
</reference>
<dbReference type="GO" id="GO:0016874">
    <property type="term" value="F:ligase activity"/>
    <property type="evidence" value="ECO:0007669"/>
    <property type="project" value="UniProtKB-KW"/>
</dbReference>
<sequence length="396" mass="45098">MKECKISISKRMQYCIIFFFLLKPDYFSFLGIFTILYNYTFLIILFCVLINEIRKLQIRKISLLLYAITLFPLAVSLIQGVQLTQSAFFPILQTIGLIAVIGDGVEKKSISVLAGLALILEIYTYVNFATIVLFPDGLYDAALYAGNYWFLGYKNVMIRFLLPAIVLNAIWTVHNKGKYTVRLYLLIIISIATEWMVDCKTGLIGIIIVVATMIIFTRKQLPKFINARNGLLFIGVLSIALATTSLLDEFSDLLLDMGETVSVFSRQAVWFRAIQLFVKSPVWGYGIRTNDGYRELINLSTGWGYFSHPHNYILYVLIQGGILELMLISYLIIKVTRMCLANRNNYMAKMLLVFYIASFVMGITESLVGYTLLFPIALYVGLLYEEEDYESISGRT</sequence>
<dbReference type="Pfam" id="PF04932">
    <property type="entry name" value="Wzy_C"/>
    <property type="match status" value="1"/>
</dbReference>
<keyword evidence="3 5" id="KW-1133">Transmembrane helix</keyword>
<feature type="transmembrane region" description="Helical" evidence="5">
    <location>
        <begin position="112"/>
        <end position="134"/>
    </location>
</feature>
<comment type="subcellular location">
    <subcellularLocation>
        <location evidence="1">Membrane</location>
        <topology evidence="1">Multi-pass membrane protein</topology>
    </subcellularLocation>
</comment>
<feature type="transmembrane region" description="Helical" evidence="5">
    <location>
        <begin position="353"/>
        <end position="380"/>
    </location>
</feature>
<evidence type="ECO:0000256" key="5">
    <source>
        <dbReference type="SAM" id="Phobius"/>
    </source>
</evidence>
<reference evidence="7" key="1">
    <citation type="journal article" date="2020" name="Cell Host Microbe">
        <title>Functional and Genomic Variation between Human-Derived Isolates of Lachnospiraceae Reveals Inter- and Intra-Species Diversity.</title>
        <authorList>
            <person name="Sorbara M.T."/>
            <person name="Littmann E.R."/>
            <person name="Fontana E."/>
            <person name="Moody T.U."/>
            <person name="Kohout C.E."/>
            <person name="Gjonbalaj M."/>
            <person name="Eaton V."/>
            <person name="Seok R."/>
            <person name="Leiner I.M."/>
            <person name="Pamer E.G."/>
        </authorList>
    </citation>
    <scope>NUCLEOTIDE SEQUENCE</scope>
    <source>
        <strain evidence="7">MSK.16.45</strain>
    </source>
</reference>
<feature type="transmembrane region" description="Helical" evidence="5">
    <location>
        <begin position="179"/>
        <end position="196"/>
    </location>
</feature>
<dbReference type="InterPro" id="IPR007016">
    <property type="entry name" value="O-antigen_ligase-rel_domated"/>
</dbReference>
<keyword evidence="4 5" id="KW-0472">Membrane</keyword>
<feature type="transmembrane region" description="Helical" evidence="5">
    <location>
        <begin position="230"/>
        <end position="247"/>
    </location>
</feature>
<name>A0AAX0BNW4_9FIRM</name>
<dbReference type="PANTHER" id="PTHR37422">
    <property type="entry name" value="TEICHURONIC ACID BIOSYNTHESIS PROTEIN TUAE"/>
    <property type="match status" value="1"/>
</dbReference>
<feature type="transmembrane region" description="Helical" evidence="5">
    <location>
        <begin position="63"/>
        <end position="81"/>
    </location>
</feature>
<feature type="transmembrane region" description="Helical" evidence="5">
    <location>
        <begin position="87"/>
        <end position="105"/>
    </location>
</feature>
<keyword evidence="2 5" id="KW-0812">Transmembrane</keyword>
<feature type="transmembrane region" description="Helical" evidence="5">
    <location>
        <begin position="26"/>
        <end position="51"/>
    </location>
</feature>